<dbReference type="PANTHER" id="PTHR19446">
    <property type="entry name" value="REVERSE TRANSCRIPTASES"/>
    <property type="match status" value="1"/>
</dbReference>
<organism evidence="2 3">
    <name type="scientific">Lasius niger</name>
    <name type="common">Black garden ant</name>
    <dbReference type="NCBI Taxonomy" id="67767"/>
    <lineage>
        <taxon>Eukaryota</taxon>
        <taxon>Metazoa</taxon>
        <taxon>Ecdysozoa</taxon>
        <taxon>Arthropoda</taxon>
        <taxon>Hexapoda</taxon>
        <taxon>Insecta</taxon>
        <taxon>Pterygota</taxon>
        <taxon>Neoptera</taxon>
        <taxon>Endopterygota</taxon>
        <taxon>Hymenoptera</taxon>
        <taxon>Apocrita</taxon>
        <taxon>Aculeata</taxon>
        <taxon>Formicoidea</taxon>
        <taxon>Formicidae</taxon>
        <taxon>Formicinae</taxon>
        <taxon>Lasius</taxon>
        <taxon>Lasius</taxon>
    </lineage>
</organism>
<proteinExistence type="predicted"/>
<evidence type="ECO:0000313" key="3">
    <source>
        <dbReference type="Proteomes" id="UP000036403"/>
    </source>
</evidence>
<keyword evidence="2" id="KW-0548">Nucleotidyltransferase</keyword>
<accession>A0A0J7KFH9</accession>
<dbReference type="GO" id="GO:0003964">
    <property type="term" value="F:RNA-directed DNA polymerase activity"/>
    <property type="evidence" value="ECO:0007669"/>
    <property type="project" value="UniProtKB-KW"/>
</dbReference>
<protein>
    <submittedName>
        <fullName evidence="2">Reverse transcriptase</fullName>
    </submittedName>
</protein>
<evidence type="ECO:0000259" key="1">
    <source>
        <dbReference type="PROSITE" id="PS50878"/>
    </source>
</evidence>
<dbReference type="Proteomes" id="UP000036403">
    <property type="component" value="Unassembled WGS sequence"/>
</dbReference>
<dbReference type="STRING" id="67767.A0A0J7KFH9"/>
<keyword evidence="3" id="KW-1185">Reference proteome</keyword>
<comment type="caution">
    <text evidence="2">The sequence shown here is derived from an EMBL/GenBank/DDBJ whole genome shotgun (WGS) entry which is preliminary data.</text>
</comment>
<dbReference type="OrthoDB" id="6623216at2759"/>
<dbReference type="EMBL" id="LBMM01008066">
    <property type="protein sequence ID" value="KMQ89173.1"/>
    <property type="molecule type" value="Genomic_DNA"/>
</dbReference>
<dbReference type="SUPFAM" id="SSF56672">
    <property type="entry name" value="DNA/RNA polymerases"/>
    <property type="match status" value="1"/>
</dbReference>
<reference evidence="2 3" key="1">
    <citation type="submission" date="2015-04" db="EMBL/GenBank/DDBJ databases">
        <title>Lasius niger genome sequencing.</title>
        <authorList>
            <person name="Konorov E.A."/>
            <person name="Nikitin M.A."/>
            <person name="Kirill M.V."/>
            <person name="Chang P."/>
        </authorList>
    </citation>
    <scope>NUCLEOTIDE SEQUENCE [LARGE SCALE GENOMIC DNA]</scope>
    <source>
        <tissue evidence="2">Whole</tissue>
    </source>
</reference>
<dbReference type="PaxDb" id="67767-A0A0J7KFH9"/>
<gene>
    <name evidence="2" type="ORF">RF55_11222</name>
</gene>
<dbReference type="AlphaFoldDB" id="A0A0J7KFH9"/>
<dbReference type="InterPro" id="IPR043502">
    <property type="entry name" value="DNA/RNA_pol_sf"/>
</dbReference>
<dbReference type="CDD" id="cd01650">
    <property type="entry name" value="RT_nLTR_like"/>
    <property type="match status" value="1"/>
</dbReference>
<name>A0A0J7KFH9_LASNI</name>
<keyword evidence="2" id="KW-0695">RNA-directed DNA polymerase</keyword>
<sequence length="333" mass="37272">MLDWIGHTFNLCLKDGVFPAIWKCANLVLIPKAVKPNVPEGNLPKVRSICLLDEIGKAFERIIAERIAAWQMGNPVSDLSANQFGFRRQRSSCDALLLVKEITSTAVRDGGFAIVISLDIRNAFNSIPWPNIHKSLRRMGFPDYLRRIIDSYLSERVIRFIGYDGGTQKRPTEAGVPQGSVLGPVLWNISYNNVLRVADDDENCHILCYADDTLIVATGNNITRTRVRACTVASRVISKIESLGLSVATEKTEATLFYGKRAGNLLDYITINQVCIDLAPSIKYLGVYIDNGWTFTDHFRYIEEKASRVIKTLNRLMPNLGGLMRIVVGYFPT</sequence>
<feature type="domain" description="Reverse transcriptase" evidence="1">
    <location>
        <begin position="11"/>
        <end position="289"/>
    </location>
</feature>
<dbReference type="PROSITE" id="PS50878">
    <property type="entry name" value="RT_POL"/>
    <property type="match status" value="1"/>
</dbReference>
<evidence type="ECO:0000313" key="2">
    <source>
        <dbReference type="EMBL" id="KMQ89173.1"/>
    </source>
</evidence>
<dbReference type="InterPro" id="IPR000477">
    <property type="entry name" value="RT_dom"/>
</dbReference>
<keyword evidence="2" id="KW-0808">Transferase</keyword>
<dbReference type="Pfam" id="PF00078">
    <property type="entry name" value="RVT_1"/>
    <property type="match status" value="1"/>
</dbReference>